<sequence>MLNQIMQDNLAAILIGMTVLLVLLIILSIVMLVKLSHAKKRYKMLVNGATGEDLENIIADNIAQMNELVVKNNQIDEDYAAMRALFEKSLQKVAVYRFSAFHDMGGDMSYAVAMLDHHNNGVIFSSIFGRQESCTYVKPVENGVSKYPLSEEENKVLQEAIAK</sequence>
<organism evidence="2 3">
    <name type="scientific">Megamonas hypermegale</name>
    <dbReference type="NCBI Taxonomy" id="158847"/>
    <lineage>
        <taxon>Bacteria</taxon>
        <taxon>Bacillati</taxon>
        <taxon>Bacillota</taxon>
        <taxon>Negativicutes</taxon>
        <taxon>Selenomonadales</taxon>
        <taxon>Selenomonadaceae</taxon>
        <taxon>Megamonas</taxon>
    </lineage>
</organism>
<accession>A0A921HND7</accession>
<dbReference type="InterPro" id="IPR027981">
    <property type="entry name" value="DUF4446"/>
</dbReference>
<dbReference type="Pfam" id="PF14584">
    <property type="entry name" value="DUF4446"/>
    <property type="match status" value="1"/>
</dbReference>
<keyword evidence="1" id="KW-1133">Transmembrane helix</keyword>
<protein>
    <submittedName>
        <fullName evidence="2">DUF4446 family protein</fullName>
    </submittedName>
</protein>
<dbReference type="RefSeq" id="WP_289547944.1">
    <property type="nucleotide sequence ID" value="NZ_CAKMHU010000007.1"/>
</dbReference>
<proteinExistence type="predicted"/>
<evidence type="ECO:0000313" key="3">
    <source>
        <dbReference type="Proteomes" id="UP000780768"/>
    </source>
</evidence>
<reference evidence="2" key="1">
    <citation type="journal article" date="2021" name="PeerJ">
        <title>Extensive microbial diversity within the chicken gut microbiome revealed by metagenomics and culture.</title>
        <authorList>
            <person name="Gilroy R."/>
            <person name="Ravi A."/>
            <person name="Getino M."/>
            <person name="Pursley I."/>
            <person name="Horton D.L."/>
            <person name="Alikhan N.F."/>
            <person name="Baker D."/>
            <person name="Gharbi K."/>
            <person name="Hall N."/>
            <person name="Watson M."/>
            <person name="Adriaenssens E.M."/>
            <person name="Foster-Nyarko E."/>
            <person name="Jarju S."/>
            <person name="Secka A."/>
            <person name="Antonio M."/>
            <person name="Oren A."/>
            <person name="Chaudhuri R.R."/>
            <person name="La Ragione R."/>
            <person name="Hildebrand F."/>
            <person name="Pallen M.J."/>
        </authorList>
    </citation>
    <scope>NUCLEOTIDE SEQUENCE</scope>
    <source>
        <strain evidence="2">7318</strain>
    </source>
</reference>
<gene>
    <name evidence="2" type="ORF">K8V65_02020</name>
</gene>
<reference evidence="2" key="2">
    <citation type="submission" date="2021-09" db="EMBL/GenBank/DDBJ databases">
        <authorList>
            <person name="Gilroy R."/>
        </authorList>
    </citation>
    <scope>NUCLEOTIDE SEQUENCE</scope>
    <source>
        <strain evidence="2">7318</strain>
    </source>
</reference>
<comment type="caution">
    <text evidence="2">The sequence shown here is derived from an EMBL/GenBank/DDBJ whole genome shotgun (WGS) entry which is preliminary data.</text>
</comment>
<dbReference type="Proteomes" id="UP000780768">
    <property type="component" value="Unassembled WGS sequence"/>
</dbReference>
<name>A0A921HND7_9FIRM</name>
<feature type="transmembrane region" description="Helical" evidence="1">
    <location>
        <begin position="12"/>
        <end position="33"/>
    </location>
</feature>
<evidence type="ECO:0000313" key="2">
    <source>
        <dbReference type="EMBL" id="HJF84430.1"/>
    </source>
</evidence>
<dbReference type="EMBL" id="DYVR01000059">
    <property type="protein sequence ID" value="HJF84430.1"/>
    <property type="molecule type" value="Genomic_DNA"/>
</dbReference>
<evidence type="ECO:0000256" key="1">
    <source>
        <dbReference type="SAM" id="Phobius"/>
    </source>
</evidence>
<keyword evidence="1" id="KW-0812">Transmembrane</keyword>
<dbReference type="AlphaFoldDB" id="A0A921HND7"/>
<keyword evidence="1" id="KW-0472">Membrane</keyword>